<dbReference type="GeneID" id="40101066"/>
<protein>
    <submittedName>
        <fullName evidence="1">Uncharacterized protein</fullName>
    </submittedName>
</protein>
<proteinExistence type="predicted"/>
<reference evidence="1 2" key="1">
    <citation type="submission" date="2018-02" db="EMBL/GenBank/DDBJ databases">
        <authorList>
            <person name="Zack K.M."/>
            <person name="Garlena R.A."/>
            <person name="Russell D.A."/>
            <person name="Pope W.H."/>
            <person name="Jacobs-Sera D."/>
            <person name="Hatfull G.F."/>
        </authorList>
    </citation>
    <scope>NUCLEOTIDE SEQUENCE [LARGE SCALE GENOMIC DNA]</scope>
</reference>
<sequence>MSHKVNLNVHTQARAYQAGYQDALSDLVDALVEGGDVNFLLDALEMKINRPQVADTFRAYYASK</sequence>
<keyword evidence="2" id="KW-1185">Reference proteome</keyword>
<accession>A0A2P1CFB1</accession>
<dbReference type="KEGG" id="vg:40101066"/>
<name>A0A2P1CFB1_9CAUD</name>
<dbReference type="OrthoDB" id="35755at10239"/>
<evidence type="ECO:0000313" key="1">
    <source>
        <dbReference type="EMBL" id="AVJ49926.1"/>
    </source>
</evidence>
<organism evidence="1 2">
    <name type="scientific">Microbacterium phage Koji</name>
    <dbReference type="NCBI Taxonomy" id="2099625"/>
    <lineage>
        <taxon>Viruses</taxon>
        <taxon>Duplodnaviria</taxon>
        <taxon>Heunggongvirae</taxon>
        <taxon>Uroviricota</taxon>
        <taxon>Caudoviricetes</taxon>
        <taxon>Kojivirus</taxon>
        <taxon>Kojivirus koji</taxon>
    </lineage>
</organism>
<gene>
    <name evidence="1" type="primary">28</name>
    <name evidence="1" type="ORF">PBI_KOJI_28</name>
</gene>
<dbReference type="Proteomes" id="UP000241035">
    <property type="component" value="Segment"/>
</dbReference>
<dbReference type="EMBL" id="MG925345">
    <property type="protein sequence ID" value="AVJ49926.1"/>
    <property type="molecule type" value="Genomic_DNA"/>
</dbReference>
<evidence type="ECO:0000313" key="2">
    <source>
        <dbReference type="Proteomes" id="UP000241035"/>
    </source>
</evidence>
<dbReference type="RefSeq" id="YP_009624227.1">
    <property type="nucleotide sequence ID" value="NC_042118.1"/>
</dbReference>